<dbReference type="EMBL" id="OU892278">
    <property type="protein sequence ID" value="CAG9764963.1"/>
    <property type="molecule type" value="Genomic_DNA"/>
</dbReference>
<dbReference type="SUPFAM" id="SSF57903">
    <property type="entry name" value="FYVE/PHD zinc finger"/>
    <property type="match status" value="1"/>
</dbReference>
<keyword evidence="1" id="KW-0175">Coiled coil</keyword>
<protein>
    <recommendedName>
        <fullName evidence="4">PHD-type domain-containing protein</fullName>
    </recommendedName>
</protein>
<evidence type="ECO:0000313" key="2">
    <source>
        <dbReference type="EMBL" id="CAG9764963.1"/>
    </source>
</evidence>
<sequence length="163" mass="18693">MSQTENCAACSLAITRKHYSILCFSCDQWNYIKCVDLSVAQLKNFEMELKKFRGDRWNCPSCLRAEVQKSQANRKSLSPVPSSVQPEHNPGDLTLLDIMNKLDRMELESRELAKMYNEQLEVNNKLQREIDNVNTRMLAVKNELKKRNGLSGIDQSEVLLGVL</sequence>
<evidence type="ECO:0000313" key="3">
    <source>
        <dbReference type="Proteomes" id="UP001152799"/>
    </source>
</evidence>
<accession>A0A9N9QHA3</accession>
<name>A0A9N9QHA3_9CUCU</name>
<evidence type="ECO:0000256" key="1">
    <source>
        <dbReference type="SAM" id="Coils"/>
    </source>
</evidence>
<reference evidence="2" key="1">
    <citation type="submission" date="2022-01" db="EMBL/GenBank/DDBJ databases">
        <authorList>
            <person name="King R."/>
        </authorList>
    </citation>
    <scope>NUCLEOTIDE SEQUENCE</scope>
</reference>
<dbReference type="OrthoDB" id="6773532at2759"/>
<dbReference type="AlphaFoldDB" id="A0A9N9QHA3"/>
<proteinExistence type="predicted"/>
<dbReference type="Gene3D" id="3.30.40.10">
    <property type="entry name" value="Zinc/RING finger domain, C3HC4 (zinc finger)"/>
    <property type="match status" value="1"/>
</dbReference>
<dbReference type="InterPro" id="IPR011011">
    <property type="entry name" value="Znf_FYVE_PHD"/>
</dbReference>
<gene>
    <name evidence="2" type="ORF">CEUTPL_LOCUS5583</name>
</gene>
<dbReference type="Proteomes" id="UP001152799">
    <property type="component" value="Chromosome 2"/>
</dbReference>
<keyword evidence="3" id="KW-1185">Reference proteome</keyword>
<organism evidence="2 3">
    <name type="scientific">Ceutorhynchus assimilis</name>
    <name type="common">cabbage seed weevil</name>
    <dbReference type="NCBI Taxonomy" id="467358"/>
    <lineage>
        <taxon>Eukaryota</taxon>
        <taxon>Metazoa</taxon>
        <taxon>Ecdysozoa</taxon>
        <taxon>Arthropoda</taxon>
        <taxon>Hexapoda</taxon>
        <taxon>Insecta</taxon>
        <taxon>Pterygota</taxon>
        <taxon>Neoptera</taxon>
        <taxon>Endopterygota</taxon>
        <taxon>Coleoptera</taxon>
        <taxon>Polyphaga</taxon>
        <taxon>Cucujiformia</taxon>
        <taxon>Curculionidae</taxon>
        <taxon>Ceutorhynchinae</taxon>
        <taxon>Ceutorhynchus</taxon>
    </lineage>
</organism>
<dbReference type="InterPro" id="IPR013083">
    <property type="entry name" value="Znf_RING/FYVE/PHD"/>
</dbReference>
<evidence type="ECO:0008006" key="4">
    <source>
        <dbReference type="Google" id="ProtNLM"/>
    </source>
</evidence>
<feature type="coiled-coil region" evidence="1">
    <location>
        <begin position="116"/>
        <end position="143"/>
    </location>
</feature>